<evidence type="ECO:0000256" key="1">
    <source>
        <dbReference type="SAM" id="Phobius"/>
    </source>
</evidence>
<protein>
    <submittedName>
        <fullName evidence="2">Variant erythrocyte surface antigen-1 family protein</fullName>
    </submittedName>
</protein>
<keyword evidence="1" id="KW-0472">Membrane</keyword>
<gene>
    <name evidence="2" type="ORF">X943_003187</name>
</gene>
<proteinExistence type="predicted"/>
<evidence type="ECO:0000313" key="3">
    <source>
        <dbReference type="Proteomes" id="UP001195914"/>
    </source>
</evidence>
<comment type="caution">
    <text evidence="2">The sequence shown here is derived from an EMBL/GenBank/DDBJ whole genome shotgun (WGS) entry which is preliminary data.</text>
</comment>
<dbReference type="Proteomes" id="UP001195914">
    <property type="component" value="Unassembled WGS sequence"/>
</dbReference>
<keyword evidence="1" id="KW-0812">Transmembrane</keyword>
<sequence>MCIGGEALPSSLSVLRTLRSVWIGSLEPLGGIRMVCYMYYTDVFVGHNKDNIEKLKSALEAELNGFNSNDLTQLVQGLCLFMGYPSCLCKPKKSVKESLERISEELIQDFEAVQSCVSITTLTLNCDSCQSDVVCKCCVLDCINEVQTSCDCVQDSKNTCSCSSVEPKRCCKDLLEKLKASLSLLNLKADMEKLCSCPDVNCCNDGVCKGSLSCPVCNSLQNPNASKDYTVTGLGLLRPSPKRLAGRLNDFFGSGPKGSNPQCTCKCGSGTPKESCCCLACPGNCSQACSPGCLCPQASGTCPRKKFCQTINDIKIPAQSTERTCCEGGQKCHCEVDTPNCQATSTSSSGQKCCIVQDKSNYKHSIKCMIRRLVKFFASLDSSSKNFKSCCDLLCVAKTCYFLWDSYQNNKNGVQTFKEALQELKHSSPCGQDLYRVLDAFLQCCFNIFKPEQKFVENKVKAFQENCKCKDATKSKQSPPSPCNCCSKPGSSYSCLACHILFENSELKSLFRQEFVSSYTYKSVSSFEDSSNATSASWDSLCPKSGKCCGLSSCNSCSSGQCPPGGCCPDCPQRKAAKIFLGMLPCLYYGLKILYDRVQDPVTWPTWSQKNGQKNLVPASILHAPDLKKFLDAWGFESSHMDPSLQAMVLPGLLENLFSSGSLNSLFQTSKIYFTSFYSRSSPVSPSKDPLTVRQMLLWLYGLRFQKSFPSLVENCKSLCLPFGNSFNADAFCYYIYTCSFIFPVAIISFIEDSSSAQKVFSSSSEFSKFFYPSDPSDLFNMLFEYLRKIFAALNFLCIQCRLDRDSAGWRDCAYGQSCAEALKKPLSPPAPVTSTPPCCKSKGSHGILCTSVPGESNYHEHCISSKPDVKCIGLQKCNQVSGSAPTDAHSSGDTKCIASCPHPLLMFLIDGSESKSQAFSYSLFKLPDDSSVPRMGFSPDNLPSPGRHGRDLYAVLKVFCDDGFYPLTRLLKFLARISFHPPETLGEFFLFFKKLAEALNSTSDLSSKFIGWIDGEPGTYSGDSLKKALEDLYGSSHSSSSHTPANLFSLSSCHATKGSNASCGAYLYSLTEYSSDNLVEDLVDSYLSWVCYLTPKFKTLLEKFKEDFSNCCQSSSCKKIVECPCALPLIYSRGFQFMSPSGLGCVDSWGQEHGKHGGQGGQKEKDPKCTRRTCKNFITQLGKVISGQPLEALLKAIDEFLWSIRLPFFLFVLAFWAFVISYFLYVQLYKLDLFHLKSHAHFSRSFKILPSTLFSDASSKLKDLSYFTL</sequence>
<dbReference type="AlphaFoldDB" id="A0AAD9LE46"/>
<reference evidence="2" key="2">
    <citation type="submission" date="2021-05" db="EMBL/GenBank/DDBJ databases">
        <authorList>
            <person name="Pain A."/>
        </authorList>
    </citation>
    <scope>NUCLEOTIDE SEQUENCE</scope>
    <source>
        <strain evidence="2">1802A</strain>
    </source>
</reference>
<reference evidence="2" key="1">
    <citation type="journal article" date="2014" name="Nucleic Acids Res.">
        <title>The evolutionary dynamics of variant antigen genes in Babesia reveal a history of genomic innovation underlying host-parasite interaction.</title>
        <authorList>
            <person name="Jackson A.P."/>
            <person name="Otto T.D."/>
            <person name="Darby A."/>
            <person name="Ramaprasad A."/>
            <person name="Xia D."/>
            <person name="Echaide I.E."/>
            <person name="Farber M."/>
            <person name="Gahlot S."/>
            <person name="Gamble J."/>
            <person name="Gupta D."/>
            <person name="Gupta Y."/>
            <person name="Jackson L."/>
            <person name="Malandrin L."/>
            <person name="Malas T.B."/>
            <person name="Moussa E."/>
            <person name="Nair M."/>
            <person name="Reid A.J."/>
            <person name="Sanders M."/>
            <person name="Sharma J."/>
            <person name="Tracey A."/>
            <person name="Quail M.A."/>
            <person name="Weir W."/>
            <person name="Wastling J.M."/>
            <person name="Hall N."/>
            <person name="Willadsen P."/>
            <person name="Lingelbach K."/>
            <person name="Shiels B."/>
            <person name="Tait A."/>
            <person name="Berriman M."/>
            <person name="Allred D.R."/>
            <person name="Pain A."/>
        </authorList>
    </citation>
    <scope>NUCLEOTIDE SEQUENCE</scope>
    <source>
        <strain evidence="2">1802A</strain>
    </source>
</reference>
<keyword evidence="3" id="KW-1185">Reference proteome</keyword>
<evidence type="ECO:0000313" key="2">
    <source>
        <dbReference type="EMBL" id="KAK1932154.1"/>
    </source>
</evidence>
<accession>A0AAD9LE46</accession>
<name>A0AAD9LE46_BABDI</name>
<keyword evidence="1" id="KW-1133">Transmembrane helix</keyword>
<dbReference type="EMBL" id="JAHBMH010000078">
    <property type="protein sequence ID" value="KAK1932154.1"/>
    <property type="molecule type" value="Genomic_DNA"/>
</dbReference>
<feature type="transmembrane region" description="Helical" evidence="1">
    <location>
        <begin position="1209"/>
        <end position="1229"/>
    </location>
</feature>
<organism evidence="2 3">
    <name type="scientific">Babesia divergens</name>
    <dbReference type="NCBI Taxonomy" id="32595"/>
    <lineage>
        <taxon>Eukaryota</taxon>
        <taxon>Sar</taxon>
        <taxon>Alveolata</taxon>
        <taxon>Apicomplexa</taxon>
        <taxon>Aconoidasida</taxon>
        <taxon>Piroplasmida</taxon>
        <taxon>Babesiidae</taxon>
        <taxon>Babesia</taxon>
    </lineage>
</organism>